<organism evidence="2 4">
    <name type="scientific">Didymodactylos carnosus</name>
    <dbReference type="NCBI Taxonomy" id="1234261"/>
    <lineage>
        <taxon>Eukaryota</taxon>
        <taxon>Metazoa</taxon>
        <taxon>Spiralia</taxon>
        <taxon>Gnathifera</taxon>
        <taxon>Rotifera</taxon>
        <taxon>Eurotatoria</taxon>
        <taxon>Bdelloidea</taxon>
        <taxon>Philodinida</taxon>
        <taxon>Philodinidae</taxon>
        <taxon>Didymodactylos</taxon>
    </lineage>
</organism>
<feature type="region of interest" description="Disordered" evidence="1">
    <location>
        <begin position="1"/>
        <end position="64"/>
    </location>
</feature>
<name>A0A8S2DKX3_9BILA</name>
<feature type="compositionally biased region" description="Low complexity" evidence="1">
    <location>
        <begin position="22"/>
        <end position="39"/>
    </location>
</feature>
<dbReference type="AlphaFoldDB" id="A0A8S2DKX3"/>
<protein>
    <submittedName>
        <fullName evidence="2">Uncharacterized protein</fullName>
    </submittedName>
</protein>
<proteinExistence type="predicted"/>
<reference evidence="2" key="1">
    <citation type="submission" date="2021-02" db="EMBL/GenBank/DDBJ databases">
        <authorList>
            <person name="Nowell W R."/>
        </authorList>
    </citation>
    <scope>NUCLEOTIDE SEQUENCE</scope>
</reference>
<evidence type="ECO:0000313" key="3">
    <source>
        <dbReference type="EMBL" id="CAF3695135.1"/>
    </source>
</evidence>
<gene>
    <name evidence="2" type="ORF">OVA965_LOCUS10424</name>
    <name evidence="3" type="ORF">TMI583_LOCUS10421</name>
</gene>
<evidence type="ECO:0000313" key="4">
    <source>
        <dbReference type="Proteomes" id="UP000677228"/>
    </source>
</evidence>
<evidence type="ECO:0000256" key="1">
    <source>
        <dbReference type="SAM" id="MobiDB-lite"/>
    </source>
</evidence>
<sequence>MSQQQPSVNAVADPPPYPPVVVQPSTSSSAQSTSGTIATLPSLGRGRGHSTVQNMPPPEPNLAAKRVPQDSIVYSVGESQKQDSAGQNLDLNLNTVDKSD</sequence>
<evidence type="ECO:0000313" key="2">
    <source>
        <dbReference type="EMBL" id="CAF0917086.1"/>
    </source>
</evidence>
<dbReference type="Proteomes" id="UP000682733">
    <property type="component" value="Unassembled WGS sequence"/>
</dbReference>
<accession>A0A8S2DKX3</accession>
<dbReference type="EMBL" id="CAJNOK010003856">
    <property type="protein sequence ID" value="CAF0917086.1"/>
    <property type="molecule type" value="Genomic_DNA"/>
</dbReference>
<dbReference type="EMBL" id="CAJOBA010003858">
    <property type="protein sequence ID" value="CAF3695135.1"/>
    <property type="molecule type" value="Genomic_DNA"/>
</dbReference>
<dbReference type="Proteomes" id="UP000677228">
    <property type="component" value="Unassembled WGS sequence"/>
</dbReference>
<comment type="caution">
    <text evidence="2">The sequence shown here is derived from an EMBL/GenBank/DDBJ whole genome shotgun (WGS) entry which is preliminary data.</text>
</comment>
<feature type="region of interest" description="Disordered" evidence="1">
    <location>
        <begin position="77"/>
        <end position="100"/>
    </location>
</feature>